<dbReference type="Gene3D" id="3.30.559.10">
    <property type="entry name" value="Chloramphenicol acetyltransferase-like domain"/>
    <property type="match status" value="1"/>
</dbReference>
<dbReference type="EMBL" id="JBHSDK010000024">
    <property type="protein sequence ID" value="MFC4336909.1"/>
    <property type="molecule type" value="Genomic_DNA"/>
</dbReference>
<proteinExistence type="predicted"/>
<protein>
    <submittedName>
        <fullName evidence="2">Condensation domain-containing protein</fullName>
    </submittedName>
</protein>
<dbReference type="Proteomes" id="UP001595823">
    <property type="component" value="Unassembled WGS sequence"/>
</dbReference>
<comment type="caution">
    <text evidence="2">The sequence shown here is derived from an EMBL/GenBank/DDBJ whole genome shotgun (WGS) entry which is preliminary data.</text>
</comment>
<gene>
    <name evidence="2" type="ORF">ACFPET_17035</name>
</gene>
<dbReference type="PANTHER" id="PTHR45527">
    <property type="entry name" value="NONRIBOSOMAL PEPTIDE SYNTHETASE"/>
    <property type="match status" value="1"/>
</dbReference>
<evidence type="ECO:0000313" key="3">
    <source>
        <dbReference type="Proteomes" id="UP001595823"/>
    </source>
</evidence>
<dbReference type="SUPFAM" id="SSF52777">
    <property type="entry name" value="CoA-dependent acyltransferases"/>
    <property type="match status" value="2"/>
</dbReference>
<keyword evidence="3" id="KW-1185">Reference proteome</keyword>
<dbReference type="PANTHER" id="PTHR45527:SF1">
    <property type="entry name" value="FATTY ACID SYNTHASE"/>
    <property type="match status" value="1"/>
</dbReference>
<dbReference type="InterPro" id="IPR023213">
    <property type="entry name" value="CAT-like_dom_sf"/>
</dbReference>
<evidence type="ECO:0000313" key="2">
    <source>
        <dbReference type="EMBL" id="MFC4336909.1"/>
    </source>
</evidence>
<dbReference type="Pfam" id="PF00668">
    <property type="entry name" value="Condensation"/>
    <property type="match status" value="1"/>
</dbReference>
<name>A0ABV8U1C4_9ACTN</name>
<evidence type="ECO:0000259" key="1">
    <source>
        <dbReference type="Pfam" id="PF00668"/>
    </source>
</evidence>
<dbReference type="RefSeq" id="WP_380623325.1">
    <property type="nucleotide sequence ID" value="NZ_JBHSDK010000024.1"/>
</dbReference>
<dbReference type="InterPro" id="IPR001242">
    <property type="entry name" value="Condensation_dom"/>
</dbReference>
<accession>A0ABV8U1C4</accession>
<sequence>MNTETEDVITVHAAERRPQSGPATWGQYAIWKELVRRGEEEHLFNLDWVVDLPEGTTDDGLAATVRDLVRRQESLRTVFQETGEGDVVQTSLPSAAVPWHRMTSPPDSADDAIRRAAAESRTVRFRHGSEPPLRVITCGPENRPIRAALVVSHLATDFNGLRILAGEWSDLLAGKTLDDLPPATSPLRLAEWQASPEGLDRREKSASHWVECFRSTPDMNPRPDLADRRDPVYWTGTLTSPAIASALTPLAEANGVSTTAVLLAAAATALGDVTGSTHPMFMLMCHNRTRKPFRDCVSPVALEGAFAVDLSGGGPPYSKAWKACLAAYRNAQYHKGELRRHLSESGAEPAGLKGRCWFNDLRFELNPPPAEAATETASSFAWTAKAHNRGTEDLAFHVRDSPGSVEVALTARTDYFGPDAIRDCLAVFESVAAGTTAH</sequence>
<reference evidence="3" key="1">
    <citation type="journal article" date="2019" name="Int. J. Syst. Evol. Microbiol.">
        <title>The Global Catalogue of Microorganisms (GCM) 10K type strain sequencing project: providing services to taxonomists for standard genome sequencing and annotation.</title>
        <authorList>
            <consortium name="The Broad Institute Genomics Platform"/>
            <consortium name="The Broad Institute Genome Sequencing Center for Infectious Disease"/>
            <person name="Wu L."/>
            <person name="Ma J."/>
        </authorList>
    </citation>
    <scope>NUCLEOTIDE SEQUENCE [LARGE SCALE GENOMIC DNA]</scope>
    <source>
        <strain evidence="3">IBRC-M 10908</strain>
    </source>
</reference>
<dbReference type="Gene3D" id="3.30.559.30">
    <property type="entry name" value="Nonribosomal peptide synthetase, condensation domain"/>
    <property type="match status" value="1"/>
</dbReference>
<organism evidence="2 3">
    <name type="scientific">Salininema proteolyticum</name>
    <dbReference type="NCBI Taxonomy" id="1607685"/>
    <lineage>
        <taxon>Bacteria</taxon>
        <taxon>Bacillati</taxon>
        <taxon>Actinomycetota</taxon>
        <taxon>Actinomycetes</taxon>
        <taxon>Glycomycetales</taxon>
        <taxon>Glycomycetaceae</taxon>
        <taxon>Salininema</taxon>
    </lineage>
</organism>
<feature type="domain" description="Condensation" evidence="1">
    <location>
        <begin position="39"/>
        <end position="293"/>
    </location>
</feature>